<keyword evidence="3" id="KW-1185">Reference proteome</keyword>
<evidence type="ECO:0000313" key="3">
    <source>
        <dbReference type="Proteomes" id="UP000295375"/>
    </source>
</evidence>
<dbReference type="RefSeq" id="WP_133587720.1">
    <property type="nucleotide sequence ID" value="NZ_CP037953.1"/>
</dbReference>
<dbReference type="InterPro" id="IPR025491">
    <property type="entry name" value="DUF4382"/>
</dbReference>
<dbReference type="EMBL" id="SNYM01000002">
    <property type="protein sequence ID" value="TDQ50505.1"/>
    <property type="molecule type" value="Genomic_DNA"/>
</dbReference>
<dbReference type="Pfam" id="PF14321">
    <property type="entry name" value="DUF4382"/>
    <property type="match status" value="1"/>
</dbReference>
<dbReference type="Proteomes" id="UP000295375">
    <property type="component" value="Unassembled WGS sequence"/>
</dbReference>
<dbReference type="AlphaFoldDB" id="A0A4R6UY39"/>
<dbReference type="PROSITE" id="PS51257">
    <property type="entry name" value="PROKAR_LIPOPROTEIN"/>
    <property type="match status" value="1"/>
</dbReference>
<reference evidence="2 3" key="1">
    <citation type="submission" date="2019-03" db="EMBL/GenBank/DDBJ databases">
        <title>Genomic Encyclopedia of Type Strains, Phase IV (KMG-IV): sequencing the most valuable type-strain genomes for metagenomic binning, comparative biology and taxonomic classification.</title>
        <authorList>
            <person name="Goeker M."/>
        </authorList>
    </citation>
    <scope>NUCLEOTIDE SEQUENCE [LARGE SCALE GENOMIC DNA]</scope>
    <source>
        <strain evidence="2 3">DSM 103792</strain>
    </source>
</reference>
<sequence length="291" mass="31614">MLNHQKLVVMASLGMLAGCGSDSDDPARFSLAITDAPIDEATQVVIEFTAIELKPRNGSSVVINLASPQSIDLLTLQNGETTTLIDQHTIAAGEYDWVRLAVNAEFDNVYDSYIVFDNLQHELFVPSGAQTGLKLNQGFTVAEGQTARFVIDFDLRKSIVEPVGQPGYFLKPTLRLIDLQQVGALSGEIAEARIINLCQGEKLGAVYVYSGVDVTPDDVDGRDPEPLTSVLVYRDDDRYRYHVGFLAPGNYTAAYTCDAVNDLPESDQPLVFTTAANVSITANATTTLNFD</sequence>
<gene>
    <name evidence="2" type="ORF">EV696_102187</name>
</gene>
<protein>
    <submittedName>
        <fullName evidence="2">Uncharacterized protein DUF4382</fullName>
    </submittedName>
</protein>
<proteinExistence type="predicted"/>
<comment type="caution">
    <text evidence="2">The sequence shown here is derived from an EMBL/GenBank/DDBJ whole genome shotgun (WGS) entry which is preliminary data.</text>
</comment>
<name>A0A4R6UY39_9GAMM</name>
<dbReference type="OrthoDB" id="7062064at2"/>
<evidence type="ECO:0000313" key="2">
    <source>
        <dbReference type="EMBL" id="TDQ50505.1"/>
    </source>
</evidence>
<evidence type="ECO:0000259" key="1">
    <source>
        <dbReference type="Pfam" id="PF14321"/>
    </source>
</evidence>
<accession>A0A4R6UY39</accession>
<organism evidence="2 3">
    <name type="scientific">Permianibacter aggregans</name>
    <dbReference type="NCBI Taxonomy" id="1510150"/>
    <lineage>
        <taxon>Bacteria</taxon>
        <taxon>Pseudomonadati</taxon>
        <taxon>Pseudomonadota</taxon>
        <taxon>Gammaproteobacteria</taxon>
        <taxon>Pseudomonadales</taxon>
        <taxon>Pseudomonadaceae</taxon>
        <taxon>Permianibacter</taxon>
    </lineage>
</organism>
<feature type="domain" description="DUF4382" evidence="1">
    <location>
        <begin position="27"/>
        <end position="172"/>
    </location>
</feature>